<reference evidence="5" key="1">
    <citation type="submission" date="2013-12" db="EMBL/GenBank/DDBJ databases">
        <title>A Varibaculum cambriense genome reconstructed from a premature infant gut community with otherwise low bacterial novelty that shifts toward anaerobic metabolism during the third week of life.</title>
        <authorList>
            <person name="Brown C.T."/>
            <person name="Sharon I."/>
            <person name="Thomas B.C."/>
            <person name="Castelle C.J."/>
            <person name="Morowitz M.J."/>
            <person name="Banfield J.F."/>
        </authorList>
    </citation>
    <scope>NUCLEOTIDE SEQUENCE</scope>
</reference>
<dbReference type="SUPFAM" id="SSF81340">
    <property type="entry name" value="Clc chloride channel"/>
    <property type="match status" value="1"/>
</dbReference>
<comment type="subcellular location">
    <subcellularLocation>
        <location evidence="1">Membrane</location>
        <topology evidence="1">Multi-pass membrane protein</topology>
    </subcellularLocation>
</comment>
<name>W1XW24_9ZZZZ</name>
<evidence type="ECO:0000256" key="2">
    <source>
        <dbReference type="ARBA" id="ARBA00022692"/>
    </source>
</evidence>
<dbReference type="Pfam" id="PF00654">
    <property type="entry name" value="Voltage_CLC"/>
    <property type="match status" value="1"/>
</dbReference>
<dbReference type="AlphaFoldDB" id="W1XW24"/>
<dbReference type="InterPro" id="IPR001807">
    <property type="entry name" value="ClC"/>
</dbReference>
<dbReference type="InterPro" id="IPR014743">
    <property type="entry name" value="Cl-channel_core"/>
</dbReference>
<keyword evidence="4" id="KW-0472">Membrane</keyword>
<proteinExistence type="predicted"/>
<dbReference type="GO" id="GO:0016020">
    <property type="term" value="C:membrane"/>
    <property type="evidence" value="ECO:0007669"/>
    <property type="project" value="UniProtKB-SubCell"/>
</dbReference>
<dbReference type="GO" id="GO:0015108">
    <property type="term" value="F:chloride transmembrane transporter activity"/>
    <property type="evidence" value="ECO:0007669"/>
    <property type="project" value="InterPro"/>
</dbReference>
<dbReference type="EMBL" id="AZMM01011024">
    <property type="protein sequence ID" value="ETJ34553.1"/>
    <property type="molecule type" value="Genomic_DNA"/>
</dbReference>
<keyword evidence="3" id="KW-1133">Transmembrane helix</keyword>
<accession>W1XW24</accession>
<dbReference type="Gene3D" id="1.10.3080.10">
    <property type="entry name" value="Clc chloride channel"/>
    <property type="match status" value="1"/>
</dbReference>
<keyword evidence="2" id="KW-0812">Transmembrane</keyword>
<organism evidence="5">
    <name type="scientific">human gut metagenome</name>
    <dbReference type="NCBI Taxonomy" id="408170"/>
    <lineage>
        <taxon>unclassified sequences</taxon>
        <taxon>metagenomes</taxon>
        <taxon>organismal metagenomes</taxon>
    </lineage>
</organism>
<evidence type="ECO:0000256" key="3">
    <source>
        <dbReference type="ARBA" id="ARBA00022989"/>
    </source>
</evidence>
<sequence>VIMGLCGVLFCRMIFAFKRFFDWLKCSRFLKLALTFVAVAAIGFDSQLLLGGGNDLVGQLAFQSHGVLLLGGIVLGKIL</sequence>
<feature type="non-terminal residue" evidence="5">
    <location>
        <position position="1"/>
    </location>
</feature>
<evidence type="ECO:0000313" key="5">
    <source>
        <dbReference type="EMBL" id="ETJ34553.1"/>
    </source>
</evidence>
<evidence type="ECO:0000256" key="4">
    <source>
        <dbReference type="ARBA" id="ARBA00023136"/>
    </source>
</evidence>
<comment type="caution">
    <text evidence="5">The sequence shown here is derived from an EMBL/GenBank/DDBJ whole genome shotgun (WGS) entry which is preliminary data.</text>
</comment>
<gene>
    <name evidence="5" type="ORF">Q604_UNBC11024G0001</name>
</gene>
<protein>
    <submittedName>
        <fullName evidence="5">Voltage-gated chloride channel family protein</fullName>
    </submittedName>
</protein>
<feature type="non-terminal residue" evidence="5">
    <location>
        <position position="79"/>
    </location>
</feature>
<evidence type="ECO:0000256" key="1">
    <source>
        <dbReference type="ARBA" id="ARBA00004141"/>
    </source>
</evidence>